<dbReference type="InterPro" id="IPR036047">
    <property type="entry name" value="F-box-like_dom_sf"/>
</dbReference>
<proteinExistence type="predicted"/>
<keyword evidence="2" id="KW-1185">Reference proteome</keyword>
<evidence type="ECO:0000313" key="1">
    <source>
        <dbReference type="EMBL" id="KAK7056338.1"/>
    </source>
</evidence>
<dbReference type="InterPro" id="IPR032675">
    <property type="entry name" value="LRR_dom_sf"/>
</dbReference>
<organism evidence="1 2">
    <name type="scientific">Paramarasmius palmivorus</name>
    <dbReference type="NCBI Taxonomy" id="297713"/>
    <lineage>
        <taxon>Eukaryota</taxon>
        <taxon>Fungi</taxon>
        <taxon>Dikarya</taxon>
        <taxon>Basidiomycota</taxon>
        <taxon>Agaricomycotina</taxon>
        <taxon>Agaricomycetes</taxon>
        <taxon>Agaricomycetidae</taxon>
        <taxon>Agaricales</taxon>
        <taxon>Marasmiineae</taxon>
        <taxon>Marasmiaceae</taxon>
        <taxon>Paramarasmius</taxon>
    </lineage>
</organism>
<evidence type="ECO:0008006" key="3">
    <source>
        <dbReference type="Google" id="ProtNLM"/>
    </source>
</evidence>
<dbReference type="AlphaFoldDB" id="A0AAW0DYT4"/>
<dbReference type="SUPFAM" id="SSF81383">
    <property type="entry name" value="F-box domain"/>
    <property type="match status" value="1"/>
</dbReference>
<accession>A0AAW0DYT4</accession>
<dbReference type="EMBL" id="JAYKXP010000007">
    <property type="protein sequence ID" value="KAK7056338.1"/>
    <property type="molecule type" value="Genomic_DNA"/>
</dbReference>
<reference evidence="1 2" key="1">
    <citation type="submission" date="2024-01" db="EMBL/GenBank/DDBJ databases">
        <title>A draft genome for a cacao thread blight-causing isolate of Paramarasmius palmivorus.</title>
        <authorList>
            <person name="Baruah I.K."/>
            <person name="Bukari Y."/>
            <person name="Amoako-Attah I."/>
            <person name="Meinhardt L.W."/>
            <person name="Bailey B.A."/>
            <person name="Cohen S.P."/>
        </authorList>
    </citation>
    <scope>NUCLEOTIDE SEQUENCE [LARGE SCALE GENOMIC DNA]</scope>
    <source>
        <strain evidence="1 2">GH-12</strain>
    </source>
</reference>
<name>A0AAW0DYT4_9AGAR</name>
<sequence>MVSADNLNLDVLELIFWYLPQKDLPSVALVSRSFFVGALPRLYSNIVYGLRQAKKYPRVKSPFNVIVARPWLATHVRHVELQVVPKVKIERSQYHSDFLSDCSQAVKIAKALISFKCTLSLFPLFLEALQEKERLHDLRINANLTTNQAEMLCNIRNLHSLALDRASWNVMDMLPKWVPNFGSSLTNLVLYMTSDLNGEVLEQALRHLPHLLGLHIVGCPKVDHFTILRLVEHTPLVESLSLTTTETSNAPEFFVPKLSNLKHFALDTRYSTMSSPEPVVLSSILKVFRPAYLSLTSFVIRVPGAKTVGHSFVEQLVKDYGATLRQVSFVDCDLELQSTVHICTHCKNLERLALPVPLKDLLTFTAAIARSKSIRTLVDTGAYGNDHHSLDSRNAGHLMRNVPNLNRIVSDKRVWTRRGSNNIALETVSLHTPTSYWFLPRES</sequence>
<dbReference type="SUPFAM" id="SSF52047">
    <property type="entry name" value="RNI-like"/>
    <property type="match status" value="1"/>
</dbReference>
<protein>
    <recommendedName>
        <fullName evidence="3">F-box domain-containing protein</fullName>
    </recommendedName>
</protein>
<dbReference type="Proteomes" id="UP001383192">
    <property type="component" value="Unassembled WGS sequence"/>
</dbReference>
<comment type="caution">
    <text evidence="1">The sequence shown here is derived from an EMBL/GenBank/DDBJ whole genome shotgun (WGS) entry which is preliminary data.</text>
</comment>
<evidence type="ECO:0000313" key="2">
    <source>
        <dbReference type="Proteomes" id="UP001383192"/>
    </source>
</evidence>
<dbReference type="CDD" id="cd09917">
    <property type="entry name" value="F-box_SF"/>
    <property type="match status" value="1"/>
</dbReference>
<gene>
    <name evidence="1" type="ORF">VNI00_002891</name>
</gene>
<dbReference type="Gene3D" id="3.80.10.10">
    <property type="entry name" value="Ribonuclease Inhibitor"/>
    <property type="match status" value="1"/>
</dbReference>